<reference evidence="1 2" key="1">
    <citation type="journal article" date="2020" name="Phytopathology">
        <title>A high-quality genome resource of Botrytis fragariae, a new and rapidly spreading fungal pathogen causing strawberry gray mold in the U.S.A.</title>
        <authorList>
            <person name="Wu Y."/>
            <person name="Saski C.A."/>
            <person name="Schnabel G."/>
            <person name="Xiao S."/>
            <person name="Hu M."/>
        </authorList>
    </citation>
    <scope>NUCLEOTIDE SEQUENCE [LARGE SCALE GENOMIC DNA]</scope>
    <source>
        <strain evidence="1 2">BVB16</strain>
    </source>
</reference>
<evidence type="ECO:0000313" key="1">
    <source>
        <dbReference type="EMBL" id="KAF5873924.1"/>
    </source>
</evidence>
<dbReference type="GeneID" id="59259467"/>
<protein>
    <submittedName>
        <fullName evidence="1">Putative het-domain-containing protein</fullName>
    </submittedName>
</protein>
<dbReference type="EMBL" id="JABFCT010000008">
    <property type="protein sequence ID" value="KAF5873924.1"/>
    <property type="molecule type" value="Genomic_DNA"/>
</dbReference>
<dbReference type="AlphaFoldDB" id="A0A8H6AUK3"/>
<evidence type="ECO:0000313" key="2">
    <source>
        <dbReference type="Proteomes" id="UP000531561"/>
    </source>
</evidence>
<dbReference type="Proteomes" id="UP000531561">
    <property type="component" value="Unassembled WGS sequence"/>
</dbReference>
<keyword evidence="2" id="KW-1185">Reference proteome</keyword>
<accession>A0A8H6AUK3</accession>
<name>A0A8H6AUK3_9HELO</name>
<sequence length="173" mass="20596">MHDQKFSLEFENGTILPWPREADFADLAQKVMLTGNVRFIHVFGWFTHLPVPISSNPEQSRQVCGSYRTTLVTEHWLLRLARERRMNVTDNEEYVFKAWVYASGDERHHFLKSYERVFHMMLLGETSDSNTFERINVCTFGAQLEWEKEEWREKSMEDIAKRLGWEMEAFKLA</sequence>
<organism evidence="1 2">
    <name type="scientific">Botrytis fragariae</name>
    <dbReference type="NCBI Taxonomy" id="1964551"/>
    <lineage>
        <taxon>Eukaryota</taxon>
        <taxon>Fungi</taxon>
        <taxon>Dikarya</taxon>
        <taxon>Ascomycota</taxon>
        <taxon>Pezizomycotina</taxon>
        <taxon>Leotiomycetes</taxon>
        <taxon>Helotiales</taxon>
        <taxon>Sclerotiniaceae</taxon>
        <taxon>Botrytis</taxon>
    </lineage>
</organism>
<proteinExistence type="predicted"/>
<dbReference type="RefSeq" id="XP_037192870.1">
    <property type="nucleotide sequence ID" value="XM_037335775.1"/>
</dbReference>
<comment type="caution">
    <text evidence="1">The sequence shown here is derived from an EMBL/GenBank/DDBJ whole genome shotgun (WGS) entry which is preliminary data.</text>
</comment>
<gene>
    <name evidence="1" type="ORF">Bfra_005391</name>
</gene>